<evidence type="ECO:0000313" key="1">
    <source>
        <dbReference type="EMBL" id="GBG62696.1"/>
    </source>
</evidence>
<evidence type="ECO:0000313" key="2">
    <source>
        <dbReference type="Proteomes" id="UP000265515"/>
    </source>
</evidence>
<reference evidence="1 2" key="1">
    <citation type="journal article" date="2018" name="Cell">
        <title>The Chara Genome: Secondary Complexity and Implications for Plant Terrestrialization.</title>
        <authorList>
            <person name="Nishiyama T."/>
            <person name="Sakayama H."/>
            <person name="Vries J.D."/>
            <person name="Buschmann H."/>
            <person name="Saint-Marcoux D."/>
            <person name="Ullrich K.K."/>
            <person name="Haas F.B."/>
            <person name="Vanderstraeten L."/>
            <person name="Becker D."/>
            <person name="Lang D."/>
            <person name="Vosolsobe S."/>
            <person name="Rombauts S."/>
            <person name="Wilhelmsson P.K.I."/>
            <person name="Janitza P."/>
            <person name="Kern R."/>
            <person name="Heyl A."/>
            <person name="Rumpler F."/>
            <person name="Villalobos L.I.A.C."/>
            <person name="Clay J.M."/>
            <person name="Skokan R."/>
            <person name="Toyoda A."/>
            <person name="Suzuki Y."/>
            <person name="Kagoshima H."/>
            <person name="Schijlen E."/>
            <person name="Tajeshwar N."/>
            <person name="Catarino B."/>
            <person name="Hetherington A.J."/>
            <person name="Saltykova A."/>
            <person name="Bonnot C."/>
            <person name="Breuninger H."/>
            <person name="Symeonidi A."/>
            <person name="Radhakrishnan G.V."/>
            <person name="Van Nieuwerburgh F."/>
            <person name="Deforce D."/>
            <person name="Chang C."/>
            <person name="Karol K.G."/>
            <person name="Hedrich R."/>
            <person name="Ulvskov P."/>
            <person name="Glockner G."/>
            <person name="Delwiche C.F."/>
            <person name="Petrasek J."/>
            <person name="Van de Peer Y."/>
            <person name="Friml J."/>
            <person name="Beilby M."/>
            <person name="Dolan L."/>
            <person name="Kohara Y."/>
            <person name="Sugano S."/>
            <person name="Fujiyama A."/>
            <person name="Delaux P.-M."/>
            <person name="Quint M."/>
            <person name="TheiBen G."/>
            <person name="Hagemann M."/>
            <person name="Harholt J."/>
            <person name="Dunand C."/>
            <person name="Zachgo S."/>
            <person name="Langdale J."/>
            <person name="Maumus F."/>
            <person name="Straeten D.V.D."/>
            <person name="Gould S.B."/>
            <person name="Rensing S.A."/>
        </authorList>
    </citation>
    <scope>NUCLEOTIDE SEQUENCE [LARGE SCALE GENOMIC DNA]</scope>
    <source>
        <strain evidence="1 2">S276</strain>
    </source>
</reference>
<dbReference type="Proteomes" id="UP000265515">
    <property type="component" value="Unassembled WGS sequence"/>
</dbReference>
<gene>
    <name evidence="1" type="ORF">CBR_g31713</name>
</gene>
<organism evidence="1 2">
    <name type="scientific">Chara braunii</name>
    <name type="common">Braun's stonewort</name>
    <dbReference type="NCBI Taxonomy" id="69332"/>
    <lineage>
        <taxon>Eukaryota</taxon>
        <taxon>Viridiplantae</taxon>
        <taxon>Streptophyta</taxon>
        <taxon>Charophyceae</taxon>
        <taxon>Charales</taxon>
        <taxon>Characeae</taxon>
        <taxon>Chara</taxon>
    </lineage>
</organism>
<protein>
    <submittedName>
        <fullName evidence="1">Uncharacterized protein</fullName>
    </submittedName>
</protein>
<sequence length="186" mass="20232">MAKGTWLKTTEHAVLDRVQRENLGQSEIVIKAKTKHVFNVLRDNGQLEYSGKFYDLRTSPSRGSIEWKVDHTAEAMKVNVSHDVVLLSTPTTGDTKAEQREDDGTTSDVKVALIPKVEITSATKKFVIAISVATTKTPERVDMSITEPSNVGATYGSLLLTDAALECRSEMESESAVGMSVAGMSL</sequence>
<comment type="caution">
    <text evidence="1">The sequence shown here is derived from an EMBL/GenBank/DDBJ whole genome shotgun (WGS) entry which is preliminary data.</text>
</comment>
<proteinExistence type="predicted"/>
<dbReference type="Gramene" id="GBG62696">
    <property type="protein sequence ID" value="GBG62696"/>
    <property type="gene ID" value="CBR_g31713"/>
</dbReference>
<keyword evidence="2" id="KW-1185">Reference proteome</keyword>
<dbReference type="AlphaFoldDB" id="A0A388JY19"/>
<name>A0A388JY19_CHABU</name>
<dbReference type="EMBL" id="BFEA01000031">
    <property type="protein sequence ID" value="GBG62696.1"/>
    <property type="molecule type" value="Genomic_DNA"/>
</dbReference>
<accession>A0A388JY19</accession>